<reference evidence="2 3" key="1">
    <citation type="submission" date="2016-10" db="EMBL/GenBank/DDBJ databases">
        <authorList>
            <person name="de Groot N.N."/>
        </authorList>
    </citation>
    <scope>NUCLEOTIDE SEQUENCE [LARGE SCALE GENOMIC DNA]</scope>
    <source>
        <strain evidence="2 3">SLAS-1</strain>
    </source>
</reference>
<dbReference type="EMBL" id="FNGO01000003">
    <property type="protein sequence ID" value="SDL27670.1"/>
    <property type="molecule type" value="Genomic_DNA"/>
</dbReference>
<organism evidence="2 3">
    <name type="scientific">Halarsenatibacter silvermanii</name>
    <dbReference type="NCBI Taxonomy" id="321763"/>
    <lineage>
        <taxon>Bacteria</taxon>
        <taxon>Bacillati</taxon>
        <taxon>Bacillota</taxon>
        <taxon>Clostridia</taxon>
        <taxon>Halanaerobiales</taxon>
        <taxon>Halarsenatibacteraceae</taxon>
        <taxon>Halarsenatibacter</taxon>
    </lineage>
</organism>
<evidence type="ECO:0000313" key="2">
    <source>
        <dbReference type="EMBL" id="SDL27670.1"/>
    </source>
</evidence>
<dbReference type="Pfam" id="PF08495">
    <property type="entry name" value="FIST"/>
    <property type="match status" value="1"/>
</dbReference>
<dbReference type="AlphaFoldDB" id="A0A1G9IR66"/>
<dbReference type="PANTHER" id="PTHR40252:SF2">
    <property type="entry name" value="BLR0328 PROTEIN"/>
    <property type="match status" value="1"/>
</dbReference>
<evidence type="ECO:0000313" key="3">
    <source>
        <dbReference type="Proteomes" id="UP000199476"/>
    </source>
</evidence>
<dbReference type="OrthoDB" id="9805474at2"/>
<name>A0A1G9IR66_9FIRM</name>
<dbReference type="Proteomes" id="UP000199476">
    <property type="component" value="Unassembled WGS sequence"/>
</dbReference>
<dbReference type="SMART" id="SM00897">
    <property type="entry name" value="FIST"/>
    <property type="match status" value="1"/>
</dbReference>
<keyword evidence="3" id="KW-1185">Reference proteome</keyword>
<dbReference type="STRING" id="321763.SAMN04488692_10342"/>
<dbReference type="PANTHER" id="PTHR40252">
    <property type="entry name" value="BLR0328 PROTEIN"/>
    <property type="match status" value="1"/>
</dbReference>
<dbReference type="RefSeq" id="WP_089758178.1">
    <property type="nucleotide sequence ID" value="NZ_FNGO01000003.1"/>
</dbReference>
<proteinExistence type="predicted"/>
<gene>
    <name evidence="2" type="ORF">SAMN04488692_10342</name>
</gene>
<feature type="domain" description="FIST" evidence="1">
    <location>
        <begin position="26"/>
        <end position="219"/>
    </location>
</feature>
<accession>A0A1G9IR66</accession>
<evidence type="ECO:0000259" key="1">
    <source>
        <dbReference type="SMART" id="SM00897"/>
    </source>
</evidence>
<sequence>MKVQNIIYQGEDELKAFIENEEIKDNNLLVQIFTGVCNKSFIKKVTASIKSLLPRATIIGTTTAGEIINGEARENETVISFSSFSRTRLESSFISGNGEDSFELGRKLGRELISDSTKAIIMFSDWSNIQDGVLDGLNSIDDSVVIAGGKAGDNFEFAFKNNYIFLNERVSAHGLVGVALNSSRLKVYSDYNLGWQKIGKKMQVTKSEGNRVYEIDGKSAAISMRSIWAKKLPNDCLRLPGRNFHSS</sequence>
<dbReference type="InterPro" id="IPR013702">
    <property type="entry name" value="FIST_domain_N"/>
</dbReference>
<protein>
    <submittedName>
        <fullName evidence="2">FIST N domain-containing protein</fullName>
    </submittedName>
</protein>